<dbReference type="Proteomes" id="UP000492821">
    <property type="component" value="Unassembled WGS sequence"/>
</dbReference>
<sequence length="109" mass="12773">MGQQNLNTSGSLNQSSYTYFVSPAESRMHYSMDNIYEYVDRGVRVYRPKRGLTFGMSKIPYECKRCRSLAVLHQNGAFVMCPHREACRLFELGKFHRGLARRREEFSNH</sequence>
<evidence type="ECO:0000313" key="1">
    <source>
        <dbReference type="Proteomes" id="UP000492821"/>
    </source>
</evidence>
<protein>
    <submittedName>
        <fullName evidence="2">Nuclear receptor domain-containing protein</fullName>
    </submittedName>
</protein>
<reference evidence="2" key="2">
    <citation type="submission" date="2020-10" db="UniProtKB">
        <authorList>
            <consortium name="WormBaseParasite"/>
        </authorList>
    </citation>
    <scope>IDENTIFICATION</scope>
</reference>
<dbReference type="AlphaFoldDB" id="A0A7E4VSC2"/>
<dbReference type="WBParaSite" id="Pan_g2587.t1">
    <property type="protein sequence ID" value="Pan_g2587.t1"/>
    <property type="gene ID" value="Pan_g2587"/>
</dbReference>
<name>A0A7E4VSC2_PANRE</name>
<proteinExistence type="predicted"/>
<organism evidence="1 2">
    <name type="scientific">Panagrellus redivivus</name>
    <name type="common">Microworm</name>
    <dbReference type="NCBI Taxonomy" id="6233"/>
    <lineage>
        <taxon>Eukaryota</taxon>
        <taxon>Metazoa</taxon>
        <taxon>Ecdysozoa</taxon>
        <taxon>Nematoda</taxon>
        <taxon>Chromadorea</taxon>
        <taxon>Rhabditida</taxon>
        <taxon>Tylenchina</taxon>
        <taxon>Panagrolaimomorpha</taxon>
        <taxon>Panagrolaimoidea</taxon>
        <taxon>Panagrolaimidae</taxon>
        <taxon>Panagrellus</taxon>
    </lineage>
</organism>
<accession>A0A7E4VSC2</accession>
<reference evidence="1" key="1">
    <citation type="journal article" date="2013" name="Genetics">
        <title>The draft genome and transcriptome of Panagrellus redivivus are shaped by the harsh demands of a free-living lifestyle.</title>
        <authorList>
            <person name="Srinivasan J."/>
            <person name="Dillman A.R."/>
            <person name="Macchietto M.G."/>
            <person name="Heikkinen L."/>
            <person name="Lakso M."/>
            <person name="Fracchia K.M."/>
            <person name="Antoshechkin I."/>
            <person name="Mortazavi A."/>
            <person name="Wong G."/>
            <person name="Sternberg P.W."/>
        </authorList>
    </citation>
    <scope>NUCLEOTIDE SEQUENCE [LARGE SCALE GENOMIC DNA]</scope>
    <source>
        <strain evidence="1">MT8872</strain>
    </source>
</reference>
<keyword evidence="1" id="KW-1185">Reference proteome</keyword>
<evidence type="ECO:0000313" key="2">
    <source>
        <dbReference type="WBParaSite" id="Pan_g2587.t1"/>
    </source>
</evidence>